<gene>
    <name evidence="2" type="ORF">BN11_1700013</name>
</gene>
<feature type="region of interest" description="Disordered" evidence="1">
    <location>
        <begin position="75"/>
        <end position="168"/>
    </location>
</feature>
<proteinExistence type="predicted"/>
<feature type="compositionally biased region" description="Basic residues" evidence="1">
    <location>
        <begin position="129"/>
        <end position="140"/>
    </location>
</feature>
<evidence type="ECO:0000256" key="1">
    <source>
        <dbReference type="SAM" id="MobiDB-lite"/>
    </source>
</evidence>
<feature type="compositionally biased region" description="Basic residues" evidence="1">
    <location>
        <begin position="100"/>
        <end position="116"/>
    </location>
</feature>
<reference evidence="2 3" key="1">
    <citation type="journal article" date="2013" name="ISME J.">
        <title>A metabolic model for members of the genus Tetrasphaera involved in enhanced biological phosphorus removal.</title>
        <authorList>
            <person name="Kristiansen R."/>
            <person name="Nguyen H.T.T."/>
            <person name="Saunders A.M."/>
            <person name="Nielsen J.L."/>
            <person name="Wimmer R."/>
            <person name="Le V.Q."/>
            <person name="McIlroy S.J."/>
            <person name="Petrovski S."/>
            <person name="Seviour R.J."/>
            <person name="Calteau A."/>
            <person name="Nielsen K.L."/>
            <person name="Nielsen P.H."/>
        </authorList>
    </citation>
    <scope>NUCLEOTIDE SEQUENCE [LARGE SCALE GENOMIC DNA]</scope>
    <source>
        <strain evidence="2 3">Ben110</strain>
    </source>
</reference>
<evidence type="ECO:0000313" key="3">
    <source>
        <dbReference type="Proteomes" id="UP000035763"/>
    </source>
</evidence>
<dbReference type="EMBL" id="CAJA01000080">
    <property type="protein sequence ID" value="CCH72485.1"/>
    <property type="molecule type" value="Genomic_DNA"/>
</dbReference>
<dbReference type="AlphaFoldDB" id="W6JVA1"/>
<keyword evidence="3" id="KW-1185">Reference proteome</keyword>
<comment type="caution">
    <text evidence="2">The sequence shown here is derived from an EMBL/GenBank/DDBJ whole genome shotgun (WGS) entry which is preliminary data.</text>
</comment>
<dbReference type="Proteomes" id="UP000035763">
    <property type="component" value="Unassembled WGS sequence"/>
</dbReference>
<dbReference type="STRING" id="1193182.BN11_1700013"/>
<organism evidence="2 3">
    <name type="scientific">Nostocoides australiense Ben110</name>
    <dbReference type="NCBI Taxonomy" id="1193182"/>
    <lineage>
        <taxon>Bacteria</taxon>
        <taxon>Bacillati</taxon>
        <taxon>Actinomycetota</taxon>
        <taxon>Actinomycetes</taxon>
        <taxon>Micrococcales</taxon>
        <taxon>Intrasporangiaceae</taxon>
        <taxon>Nostocoides</taxon>
    </lineage>
</organism>
<feature type="compositionally biased region" description="Basic and acidic residues" evidence="1">
    <location>
        <begin position="117"/>
        <end position="126"/>
    </location>
</feature>
<protein>
    <submittedName>
        <fullName evidence="2">Uncharacterized protein</fullName>
    </submittedName>
</protein>
<name>W6JVA1_9MICO</name>
<sequence length="168" mass="18737">MARSRGPSGGRGRQIRRADLLCCHELGDVAGDIPRLVTGYVQPWAPPGSARHAGEGLADVRYRALAFARPVASMRSGGFARGPAKPLFPKGDPHCEANHRVRRSRGHRRRVRRRERRRGECHDRAVRQGCRRQLYRRHAGRPTAAVDQAERPAHQRGPKQAGRAEGEP</sequence>
<evidence type="ECO:0000313" key="2">
    <source>
        <dbReference type="EMBL" id="CCH72485.1"/>
    </source>
</evidence>
<accession>W6JVA1</accession>